<evidence type="ECO:0000313" key="3">
    <source>
        <dbReference type="Proteomes" id="UP001168990"/>
    </source>
</evidence>
<feature type="region of interest" description="Disordered" evidence="1">
    <location>
        <begin position="98"/>
        <end position="133"/>
    </location>
</feature>
<dbReference type="AlphaFoldDB" id="A0AA39F9A3"/>
<keyword evidence="3" id="KW-1185">Reference proteome</keyword>
<accession>A0AA39F9A3</accession>
<feature type="compositionally biased region" description="Acidic residues" evidence="1">
    <location>
        <begin position="118"/>
        <end position="133"/>
    </location>
</feature>
<organism evidence="2 3">
    <name type="scientific">Microctonus aethiopoides</name>
    <dbReference type="NCBI Taxonomy" id="144406"/>
    <lineage>
        <taxon>Eukaryota</taxon>
        <taxon>Metazoa</taxon>
        <taxon>Ecdysozoa</taxon>
        <taxon>Arthropoda</taxon>
        <taxon>Hexapoda</taxon>
        <taxon>Insecta</taxon>
        <taxon>Pterygota</taxon>
        <taxon>Neoptera</taxon>
        <taxon>Endopterygota</taxon>
        <taxon>Hymenoptera</taxon>
        <taxon>Apocrita</taxon>
        <taxon>Ichneumonoidea</taxon>
        <taxon>Braconidae</taxon>
        <taxon>Euphorinae</taxon>
        <taxon>Microctonus</taxon>
    </lineage>
</organism>
<reference evidence="2" key="2">
    <citation type="submission" date="2023-03" db="EMBL/GenBank/DDBJ databases">
        <authorList>
            <person name="Inwood S.N."/>
            <person name="Skelly J.G."/>
            <person name="Guhlin J."/>
            <person name="Harrop T.W.R."/>
            <person name="Goldson S.G."/>
            <person name="Dearden P.K."/>
        </authorList>
    </citation>
    <scope>NUCLEOTIDE SEQUENCE</scope>
    <source>
        <strain evidence="2">Irish</strain>
        <tissue evidence="2">Whole body</tissue>
    </source>
</reference>
<evidence type="ECO:0000313" key="2">
    <source>
        <dbReference type="EMBL" id="KAK0165317.1"/>
    </source>
</evidence>
<name>A0AA39F9A3_9HYME</name>
<comment type="caution">
    <text evidence="2">The sequence shown here is derived from an EMBL/GenBank/DDBJ whole genome shotgun (WGS) entry which is preliminary data.</text>
</comment>
<evidence type="ECO:0000256" key="1">
    <source>
        <dbReference type="SAM" id="MobiDB-lite"/>
    </source>
</evidence>
<gene>
    <name evidence="2" type="ORF">PV328_003841</name>
</gene>
<proteinExistence type="predicted"/>
<protein>
    <submittedName>
        <fullName evidence="2">Uncharacterized protein</fullName>
    </submittedName>
</protein>
<dbReference type="Proteomes" id="UP001168990">
    <property type="component" value="Unassembled WGS sequence"/>
</dbReference>
<sequence length="133" mass="15838">MSASITLEMLRFTVEELQMRRTAITSRSIALHLIKRYPVERNPEILKNELKDKLDYAVSRGILHRCGWDTYCLPSFRQKAYNYKTDFSSFWERYYKKRPGRRLRPPPQKNKISPSQDNDSDDSSDYYSDSDDE</sequence>
<dbReference type="EMBL" id="JAQQBS010001422">
    <property type="protein sequence ID" value="KAK0165317.1"/>
    <property type="molecule type" value="Genomic_DNA"/>
</dbReference>
<reference evidence="2" key="1">
    <citation type="journal article" date="2023" name="bioRxiv">
        <title>Scaffold-level genome assemblies of two parasitoid biocontrol wasps reveal the parthenogenesis mechanism and an associated novel virus.</title>
        <authorList>
            <person name="Inwood S."/>
            <person name="Skelly J."/>
            <person name="Guhlin J."/>
            <person name="Harrop T."/>
            <person name="Goldson S."/>
            <person name="Dearden P."/>
        </authorList>
    </citation>
    <scope>NUCLEOTIDE SEQUENCE</scope>
    <source>
        <strain evidence="2">Irish</strain>
        <tissue evidence="2">Whole body</tissue>
    </source>
</reference>